<name>A0A139AUM3_GONPJ</name>
<dbReference type="GO" id="GO:0016020">
    <property type="term" value="C:membrane"/>
    <property type="evidence" value="ECO:0007669"/>
    <property type="project" value="UniProtKB-SubCell"/>
</dbReference>
<comment type="subcellular location">
    <subcellularLocation>
        <location evidence="1">Membrane</location>
        <topology evidence="1">Multi-pass membrane protein</topology>
    </subcellularLocation>
</comment>
<reference evidence="8 9" key="1">
    <citation type="journal article" date="2015" name="Genome Biol. Evol.">
        <title>Phylogenomic analyses indicate that early fungi evolved digesting cell walls of algal ancestors of land plants.</title>
        <authorList>
            <person name="Chang Y."/>
            <person name="Wang S."/>
            <person name="Sekimoto S."/>
            <person name="Aerts A.L."/>
            <person name="Choi C."/>
            <person name="Clum A."/>
            <person name="LaButti K.M."/>
            <person name="Lindquist E.A."/>
            <person name="Yee Ngan C."/>
            <person name="Ohm R.A."/>
            <person name="Salamov A.A."/>
            <person name="Grigoriev I.V."/>
            <person name="Spatafora J.W."/>
            <person name="Berbee M.L."/>
        </authorList>
    </citation>
    <scope>NUCLEOTIDE SEQUENCE [LARGE SCALE GENOMIC DNA]</scope>
    <source>
        <strain evidence="8 9">JEL478</strain>
    </source>
</reference>
<dbReference type="OrthoDB" id="420606at2759"/>
<dbReference type="AlphaFoldDB" id="A0A139AUM3"/>
<dbReference type="GO" id="GO:0006506">
    <property type="term" value="P:GPI anchor biosynthetic process"/>
    <property type="evidence" value="ECO:0007669"/>
    <property type="project" value="TreeGrafter"/>
</dbReference>
<keyword evidence="5 7" id="KW-0472">Membrane</keyword>
<feature type="compositionally biased region" description="Basic and acidic residues" evidence="6">
    <location>
        <begin position="23"/>
        <end position="33"/>
    </location>
</feature>
<keyword evidence="9" id="KW-1185">Reference proteome</keyword>
<keyword evidence="3 7" id="KW-0812">Transmembrane</keyword>
<organism evidence="8 9">
    <name type="scientific">Gonapodya prolifera (strain JEL478)</name>
    <name type="common">Monoblepharis prolifera</name>
    <dbReference type="NCBI Taxonomy" id="1344416"/>
    <lineage>
        <taxon>Eukaryota</taxon>
        <taxon>Fungi</taxon>
        <taxon>Fungi incertae sedis</taxon>
        <taxon>Chytridiomycota</taxon>
        <taxon>Chytridiomycota incertae sedis</taxon>
        <taxon>Monoblepharidomycetes</taxon>
        <taxon>Monoblepharidales</taxon>
        <taxon>Gonapodyaceae</taxon>
        <taxon>Gonapodya</taxon>
    </lineage>
</organism>
<dbReference type="Pfam" id="PF03062">
    <property type="entry name" value="MBOAT"/>
    <property type="match status" value="1"/>
</dbReference>
<evidence type="ECO:0000256" key="1">
    <source>
        <dbReference type="ARBA" id="ARBA00004141"/>
    </source>
</evidence>
<evidence type="ECO:0000313" key="8">
    <source>
        <dbReference type="EMBL" id="KXS20273.1"/>
    </source>
</evidence>
<evidence type="ECO:0000256" key="2">
    <source>
        <dbReference type="ARBA" id="ARBA00010323"/>
    </source>
</evidence>
<feature type="transmembrane region" description="Helical" evidence="7">
    <location>
        <begin position="340"/>
        <end position="363"/>
    </location>
</feature>
<dbReference type="Proteomes" id="UP000070544">
    <property type="component" value="Unassembled WGS sequence"/>
</dbReference>
<dbReference type="GO" id="GO:0005783">
    <property type="term" value="C:endoplasmic reticulum"/>
    <property type="evidence" value="ECO:0007669"/>
    <property type="project" value="TreeGrafter"/>
</dbReference>
<feature type="region of interest" description="Disordered" evidence="6">
    <location>
        <begin position="1"/>
        <end position="33"/>
    </location>
</feature>
<dbReference type="PANTHER" id="PTHR13285:SF18">
    <property type="entry name" value="PROTEIN-CYSTEINE N-PALMITOYLTRANSFERASE RASP"/>
    <property type="match status" value="1"/>
</dbReference>
<keyword evidence="4 7" id="KW-1133">Transmembrane helix</keyword>
<dbReference type="EMBL" id="KQ965736">
    <property type="protein sequence ID" value="KXS20273.1"/>
    <property type="molecule type" value="Genomic_DNA"/>
</dbReference>
<comment type="similarity">
    <text evidence="2">Belongs to the membrane-bound acyltransferase family.</text>
</comment>
<feature type="transmembrane region" description="Helical" evidence="7">
    <location>
        <begin position="153"/>
        <end position="176"/>
    </location>
</feature>
<feature type="transmembrane region" description="Helical" evidence="7">
    <location>
        <begin position="383"/>
        <end position="402"/>
    </location>
</feature>
<dbReference type="STRING" id="1344416.A0A139AUM3"/>
<accession>A0A139AUM3</accession>
<feature type="transmembrane region" description="Helical" evidence="7">
    <location>
        <begin position="445"/>
        <end position="471"/>
    </location>
</feature>
<evidence type="ECO:0000256" key="5">
    <source>
        <dbReference type="ARBA" id="ARBA00023136"/>
    </source>
</evidence>
<evidence type="ECO:0000256" key="3">
    <source>
        <dbReference type="ARBA" id="ARBA00022692"/>
    </source>
</evidence>
<evidence type="ECO:0000256" key="7">
    <source>
        <dbReference type="SAM" id="Phobius"/>
    </source>
</evidence>
<dbReference type="OMA" id="GWHRSYN"/>
<dbReference type="GO" id="GO:0008374">
    <property type="term" value="F:O-acyltransferase activity"/>
    <property type="evidence" value="ECO:0007669"/>
    <property type="project" value="TreeGrafter"/>
</dbReference>
<feature type="transmembrane region" description="Helical" evidence="7">
    <location>
        <begin position="509"/>
        <end position="532"/>
    </location>
</feature>
<sequence>MARRRPPDQTMYGDRSSGASEEEGVRLRGRKNDKDDDDGLADLHSVETPRWRTAEFLVYYCFFIIIVPMMVKCAVELSLWNTPQYPRYEKLLSKGWIFGLKIDNSDHQYASFRNNILHLAGACAAHLALSTVVRRLPFPKHLDAPGPRSPRVVFNVAFSAVFLWVLYGTNCIRVYAELVANYAIARTCRASRRNPILTWALNLFLLYGNERWGAAPWATVSDSLAFLDNNRGMMPRWFITFNITQLRMISFNVDLFWSTQQSVHSLEETHLRTCRTCNLPRGIMCDRFRTEHPADPRDYNFVNYIAYTIYAPLFQAGPISSFNSWMSQIRSPPQLPLKSTVLYGVRFVGCYLLMELLLHTIYVQALSREKAWGGLSPFQMAMVGYWGLKYVWLKLLIIWRFFRLWALLDGVDTVENMHRCMSNNYSAQGFWRGWHRSYNRWLVRYLYVPLGGTSARYIGMPLVFAFVAFWHDRTMQLLAWSWLIVVFLVPEGVATWVFRDKKWRSQWWFRHLCACGGVINILMMMAANLVGFAVGVDGAREMVEKIFSGEGAVFLVVTFASLFAAVQVMFEIRNSEARRDNGTRY</sequence>
<evidence type="ECO:0000256" key="4">
    <source>
        <dbReference type="ARBA" id="ARBA00022989"/>
    </source>
</evidence>
<evidence type="ECO:0000256" key="6">
    <source>
        <dbReference type="SAM" id="MobiDB-lite"/>
    </source>
</evidence>
<dbReference type="InterPro" id="IPR004299">
    <property type="entry name" value="MBOAT_fam"/>
</dbReference>
<protein>
    <submittedName>
        <fullName evidence="8">Glycerol transporter</fullName>
    </submittedName>
</protein>
<feature type="transmembrane region" description="Helical" evidence="7">
    <location>
        <begin position="552"/>
        <end position="570"/>
    </location>
</feature>
<feature type="transmembrane region" description="Helical" evidence="7">
    <location>
        <begin position="57"/>
        <end position="80"/>
    </location>
</feature>
<evidence type="ECO:0000313" key="9">
    <source>
        <dbReference type="Proteomes" id="UP000070544"/>
    </source>
</evidence>
<dbReference type="PANTHER" id="PTHR13285">
    <property type="entry name" value="ACYLTRANSFERASE"/>
    <property type="match status" value="1"/>
</dbReference>
<proteinExistence type="inferred from homology"/>
<gene>
    <name evidence="8" type="ORF">M427DRAFT_108421</name>
</gene>
<feature type="transmembrane region" description="Helical" evidence="7">
    <location>
        <begin position="477"/>
        <end position="497"/>
    </location>
</feature>
<dbReference type="InterPro" id="IPR051085">
    <property type="entry name" value="MB_O-acyltransferase"/>
</dbReference>